<accession>A0A9P3G5H5</accession>
<feature type="signal peptide" evidence="2">
    <location>
        <begin position="1"/>
        <end position="18"/>
    </location>
</feature>
<dbReference type="EMBL" id="BPQB01000007">
    <property type="protein sequence ID" value="GJE87874.1"/>
    <property type="molecule type" value="Genomic_DNA"/>
</dbReference>
<evidence type="ECO:0000256" key="2">
    <source>
        <dbReference type="SAM" id="SignalP"/>
    </source>
</evidence>
<gene>
    <name evidence="3" type="ORF">PsYK624_039580</name>
</gene>
<dbReference type="PANTHER" id="PTHR37536:SF1">
    <property type="entry name" value="ASPERGILLOPEPSIN, PUTAITVE (AFU_ORTHOLOGUE AFUA_7G01200)"/>
    <property type="match status" value="1"/>
</dbReference>
<dbReference type="Proteomes" id="UP000703269">
    <property type="component" value="Unassembled WGS sequence"/>
</dbReference>
<dbReference type="Pfam" id="PF01828">
    <property type="entry name" value="Peptidase_A4"/>
    <property type="match status" value="1"/>
</dbReference>
<keyword evidence="2" id="KW-0732">Signal</keyword>
<name>A0A9P3G5H5_9APHY</name>
<evidence type="ECO:0000313" key="4">
    <source>
        <dbReference type="Proteomes" id="UP000703269"/>
    </source>
</evidence>
<feature type="active site" description="Proton acceptor" evidence="1">
    <location>
        <position position="195"/>
    </location>
</feature>
<organism evidence="3 4">
    <name type="scientific">Phanerochaete sordida</name>
    <dbReference type="NCBI Taxonomy" id="48140"/>
    <lineage>
        <taxon>Eukaryota</taxon>
        <taxon>Fungi</taxon>
        <taxon>Dikarya</taxon>
        <taxon>Basidiomycota</taxon>
        <taxon>Agaricomycotina</taxon>
        <taxon>Agaricomycetes</taxon>
        <taxon>Polyporales</taxon>
        <taxon>Phanerochaetaceae</taxon>
        <taxon>Phanerochaete</taxon>
    </lineage>
</organism>
<sequence length="261" mass="27158">MLLSTILVQALLAAVGLALPSGKTRLDNRVTRRASGAHTFRTIASNSTHASYSPSWSGVVLHAPAGTWRSVTGTFVVPAPKVPTGGSASGTYAASAWVGIDGDTCTTAILQTGVDFYVESGTVSYDGWYEWYPDYAYDFAGLTFSAGDSVTLTVTALSKTSGTATITNNSKGKTVTKQITSTAALCEQDAEWIVESFDDGSSLVPVANFGTITFTNAYATTNNGTIVYPSSGNPTLYDIEQSGKVLTSASTSGSSVTVSYV</sequence>
<dbReference type="InterPro" id="IPR013320">
    <property type="entry name" value="ConA-like_dom_sf"/>
</dbReference>
<dbReference type="PANTHER" id="PTHR37536">
    <property type="entry name" value="PUTATIVE (AFU_ORTHOLOGUE AFUA_3G02970)-RELATED"/>
    <property type="match status" value="1"/>
</dbReference>
<evidence type="ECO:0000256" key="1">
    <source>
        <dbReference type="PIRSR" id="PIRSR600250-50"/>
    </source>
</evidence>
<feature type="chain" id="PRO_5040204410" evidence="2">
    <location>
        <begin position="19"/>
        <end position="261"/>
    </location>
</feature>
<keyword evidence="4" id="KW-1185">Reference proteome</keyword>
<reference evidence="3 4" key="1">
    <citation type="submission" date="2021-08" db="EMBL/GenBank/DDBJ databases">
        <title>Draft Genome Sequence of Phanerochaete sordida strain YK-624.</title>
        <authorList>
            <person name="Mori T."/>
            <person name="Dohra H."/>
            <person name="Suzuki T."/>
            <person name="Kawagishi H."/>
            <person name="Hirai H."/>
        </authorList>
    </citation>
    <scope>NUCLEOTIDE SEQUENCE [LARGE SCALE GENOMIC DNA]</scope>
    <source>
        <strain evidence="3 4">YK-624</strain>
    </source>
</reference>
<dbReference type="SUPFAM" id="SSF49899">
    <property type="entry name" value="Concanavalin A-like lectins/glucanases"/>
    <property type="match status" value="1"/>
</dbReference>
<protein>
    <submittedName>
        <fullName evidence="3">Aspergillopepsin</fullName>
    </submittedName>
</protein>
<comment type="caution">
    <text evidence="3">The sequence shown here is derived from an EMBL/GenBank/DDBJ whole genome shotgun (WGS) entry which is preliminary data.</text>
</comment>
<dbReference type="PRINTS" id="PR00977">
    <property type="entry name" value="SCYTLDPTASE"/>
</dbReference>
<dbReference type="AlphaFoldDB" id="A0A9P3G5H5"/>
<proteinExistence type="predicted"/>
<dbReference type="InterPro" id="IPR000250">
    <property type="entry name" value="Peptidase_G1"/>
</dbReference>
<dbReference type="GO" id="GO:0070007">
    <property type="term" value="F:glutamic-type endopeptidase activity"/>
    <property type="evidence" value="ECO:0007669"/>
    <property type="project" value="InterPro"/>
</dbReference>
<evidence type="ECO:0000313" key="3">
    <source>
        <dbReference type="EMBL" id="GJE87874.1"/>
    </source>
</evidence>
<dbReference type="GO" id="GO:0006508">
    <property type="term" value="P:proteolysis"/>
    <property type="evidence" value="ECO:0007669"/>
    <property type="project" value="InterPro"/>
</dbReference>
<dbReference type="Gene3D" id="2.60.120.700">
    <property type="entry name" value="Peptidase G1"/>
    <property type="match status" value="1"/>
</dbReference>
<dbReference type="InterPro" id="IPR038656">
    <property type="entry name" value="Peptidase_G1_sf"/>
</dbReference>
<dbReference type="OrthoDB" id="2862635at2759"/>
<dbReference type="CDD" id="cd13426">
    <property type="entry name" value="Peptidase_G1"/>
    <property type="match status" value="1"/>
</dbReference>